<dbReference type="EMBL" id="JAVHNQ010000003">
    <property type="protein sequence ID" value="KAK6352874.1"/>
    <property type="molecule type" value="Genomic_DNA"/>
</dbReference>
<feature type="compositionally biased region" description="Polar residues" evidence="1">
    <location>
        <begin position="327"/>
        <end position="340"/>
    </location>
</feature>
<dbReference type="Proteomes" id="UP001375240">
    <property type="component" value="Unassembled WGS sequence"/>
</dbReference>
<name>A0AAV9UZT4_9PEZI</name>
<evidence type="ECO:0000256" key="1">
    <source>
        <dbReference type="SAM" id="MobiDB-lite"/>
    </source>
</evidence>
<keyword evidence="3" id="KW-1185">Reference proteome</keyword>
<organism evidence="2 3">
    <name type="scientific">Orbilia brochopaga</name>
    <dbReference type="NCBI Taxonomy" id="3140254"/>
    <lineage>
        <taxon>Eukaryota</taxon>
        <taxon>Fungi</taxon>
        <taxon>Dikarya</taxon>
        <taxon>Ascomycota</taxon>
        <taxon>Pezizomycotina</taxon>
        <taxon>Orbiliomycetes</taxon>
        <taxon>Orbiliales</taxon>
        <taxon>Orbiliaceae</taxon>
        <taxon>Orbilia</taxon>
    </lineage>
</organism>
<protein>
    <recommendedName>
        <fullName evidence="4">Fungal N-terminal domain-containing protein</fullName>
    </recommendedName>
</protein>
<reference evidence="2 3" key="1">
    <citation type="submission" date="2019-10" db="EMBL/GenBank/DDBJ databases">
        <authorList>
            <person name="Palmer J.M."/>
        </authorList>
    </citation>
    <scope>NUCLEOTIDE SEQUENCE [LARGE SCALE GENOMIC DNA]</scope>
    <source>
        <strain evidence="2 3">TWF696</strain>
    </source>
</reference>
<accession>A0AAV9UZT4</accession>
<dbReference type="AlphaFoldDB" id="A0AAV9UZT4"/>
<feature type="region of interest" description="Disordered" evidence="1">
    <location>
        <begin position="176"/>
        <end position="264"/>
    </location>
</feature>
<sequence>MIEPVTLFSTIAGVANLASRLTIDLTRLTVTLRNVPDQITQVCNEMVALNATLATLQQRFNPMSSGYSEEQLLCLETVISSTRETLVQLAKLNDACEVTGKKKPAKGGVSGMWKKVNWTLNESEIASYRSGLVGYTAMLNLLTATLADQRGANIEAMVTKTNEMLQALMEQRNRLSLMPPDNTDNNPAQQKALRKSRLPSIRTRSSSVASERRPSGTSQNRSQSVAPPTSRRSSAVPVPMSIRSVSSSRGGPSHVNSRATSRLRSVSATHLPLRASSPPPLPAAASHLNSDALYARSPASSHGLPTPPPEYTEIAADFYNEPPSTPAPSQRSVGSSQRQIVRSTPLSPPAPPIRPSSTRPASSRPSFRRSVSSASTRTVDSAAVPPVPFVPPVPLAREHHGGHKLEFAGKWSAKAIRINESFMGSGTLLLKKDDENKRILFNIRLDSSKETRLSYRWIESSSSTRTKQASMFAGPSYVLRSLVRADDYSGVFAGKTTIRLEDIDYLAGQRSFMIAINLIQQSPPEWLADTKPPERSLLSPLGIEMPSPIMSYSRNMYRPICAPSQSALSEPYTEDFYLNPHPSSFSRSSPSDQYAMYARVAAPPTPPRSPSDISAGSNNLSAAESRTPRPNHERAPLQSQRAPRDVRPRCASTPRENIGGGEVSAEAPPAATKRGRQRSRRGPASWFSFGRN</sequence>
<feature type="region of interest" description="Disordered" evidence="1">
    <location>
        <begin position="296"/>
        <end position="386"/>
    </location>
</feature>
<evidence type="ECO:0008006" key="4">
    <source>
        <dbReference type="Google" id="ProtNLM"/>
    </source>
</evidence>
<evidence type="ECO:0000313" key="3">
    <source>
        <dbReference type="Proteomes" id="UP001375240"/>
    </source>
</evidence>
<feature type="compositionally biased region" description="Basic and acidic residues" evidence="1">
    <location>
        <begin position="626"/>
        <end position="635"/>
    </location>
</feature>
<feature type="compositionally biased region" description="Polar residues" evidence="1">
    <location>
        <begin position="202"/>
        <end position="233"/>
    </location>
</feature>
<feature type="compositionally biased region" description="Polar residues" evidence="1">
    <location>
        <begin position="243"/>
        <end position="264"/>
    </location>
</feature>
<feature type="compositionally biased region" description="Low complexity" evidence="1">
    <location>
        <begin position="355"/>
        <end position="384"/>
    </location>
</feature>
<feature type="compositionally biased region" description="Polar residues" evidence="1">
    <location>
        <begin position="611"/>
        <end position="624"/>
    </location>
</feature>
<feature type="region of interest" description="Disordered" evidence="1">
    <location>
        <begin position="601"/>
        <end position="692"/>
    </location>
</feature>
<proteinExistence type="predicted"/>
<comment type="caution">
    <text evidence="2">The sequence shown here is derived from an EMBL/GenBank/DDBJ whole genome shotgun (WGS) entry which is preliminary data.</text>
</comment>
<evidence type="ECO:0000313" key="2">
    <source>
        <dbReference type="EMBL" id="KAK6352874.1"/>
    </source>
</evidence>
<gene>
    <name evidence="2" type="ORF">TWF696_004875</name>
</gene>